<proteinExistence type="predicted"/>
<dbReference type="Pfam" id="PF03746">
    <property type="entry name" value="LamB_YcsF"/>
    <property type="match status" value="1"/>
</dbReference>
<name>A0ABY1SJE6_9FLAO</name>
<sequence length="246" mass="27559">MGKSIDINCDVGEGVGNEEKLFPLISSCNIACGGHAGSAESIAICLELAKIHEVAIGAHPSYPDRENFGRVSMTISHTNLIRQIREQLNVFTNICNKLDMPLHHIKPHGALYNDIANNRNLALVFLNAVEPYRENTYLYVPYGSLIAELAISAHWNIKREAFADRNYHTDLSLVSRKEENALITNAKDVWEHLLLMVKENHVKTIENMNVPIHADTYCFHGDTPAASDILTYITSKLPEFNLQLKP</sequence>
<accession>A0ABY1SJE6</accession>
<dbReference type="PANTHER" id="PTHR30292">
    <property type="entry name" value="UNCHARACTERIZED PROTEIN YBGL-RELATED"/>
    <property type="match status" value="1"/>
</dbReference>
<keyword evidence="2" id="KW-1185">Reference proteome</keyword>
<gene>
    <name evidence="1" type="ORF">SAMN04488009_2912</name>
</gene>
<dbReference type="InterPro" id="IPR005501">
    <property type="entry name" value="LamB/YcsF/PxpA-like"/>
</dbReference>
<dbReference type="SUPFAM" id="SSF88713">
    <property type="entry name" value="Glycoside hydrolase/deacetylase"/>
    <property type="match status" value="1"/>
</dbReference>
<dbReference type="RefSeq" id="WP_089261363.1">
    <property type="nucleotide sequence ID" value="NZ_FZNV01000004.1"/>
</dbReference>
<dbReference type="EMBL" id="FZNV01000004">
    <property type="protein sequence ID" value="SNR64173.1"/>
    <property type="molecule type" value="Genomic_DNA"/>
</dbReference>
<dbReference type="Proteomes" id="UP000198337">
    <property type="component" value="Unassembled WGS sequence"/>
</dbReference>
<dbReference type="PANTHER" id="PTHR30292:SF0">
    <property type="entry name" value="5-OXOPROLINASE SUBUNIT A"/>
    <property type="match status" value="1"/>
</dbReference>
<comment type="caution">
    <text evidence="1">The sequence shown here is derived from an EMBL/GenBank/DDBJ whole genome shotgun (WGS) entry which is preliminary data.</text>
</comment>
<dbReference type="CDD" id="cd10801">
    <property type="entry name" value="LamB_YcsF_like_1"/>
    <property type="match status" value="1"/>
</dbReference>
<organism evidence="1 2">
    <name type="scientific">Maribacter sedimenticola</name>
    <dbReference type="NCBI Taxonomy" id="228956"/>
    <lineage>
        <taxon>Bacteria</taxon>
        <taxon>Pseudomonadati</taxon>
        <taxon>Bacteroidota</taxon>
        <taxon>Flavobacteriia</taxon>
        <taxon>Flavobacteriales</taxon>
        <taxon>Flavobacteriaceae</taxon>
        <taxon>Maribacter</taxon>
    </lineage>
</organism>
<reference evidence="1 2" key="1">
    <citation type="submission" date="2017-06" db="EMBL/GenBank/DDBJ databases">
        <authorList>
            <person name="Varghese N."/>
            <person name="Submissions S."/>
        </authorList>
    </citation>
    <scope>NUCLEOTIDE SEQUENCE [LARGE SCALE GENOMIC DNA]</scope>
    <source>
        <strain evidence="1 2">DSM 19840</strain>
    </source>
</reference>
<evidence type="ECO:0000313" key="2">
    <source>
        <dbReference type="Proteomes" id="UP000198337"/>
    </source>
</evidence>
<evidence type="ECO:0000313" key="1">
    <source>
        <dbReference type="EMBL" id="SNR64173.1"/>
    </source>
</evidence>
<dbReference type="InterPro" id="IPR011330">
    <property type="entry name" value="Glyco_hydro/deAcase_b/a-brl"/>
</dbReference>
<dbReference type="Gene3D" id="3.20.20.370">
    <property type="entry name" value="Glycoside hydrolase/deacetylase"/>
    <property type="match status" value="1"/>
</dbReference>
<protein>
    <submittedName>
        <fullName evidence="1">UPF0271 protein</fullName>
    </submittedName>
</protein>